<keyword evidence="1" id="KW-1133">Transmembrane helix</keyword>
<dbReference type="AlphaFoldDB" id="A0A653E8K6"/>
<accession>A0A653E8K6</accession>
<evidence type="ECO:0000256" key="1">
    <source>
        <dbReference type="SAM" id="Phobius"/>
    </source>
</evidence>
<organism evidence="2">
    <name type="scientific">Pseudomonas marincola</name>
    <dbReference type="NCBI Taxonomy" id="437900"/>
    <lineage>
        <taxon>Bacteria</taxon>
        <taxon>Pseudomonadati</taxon>
        <taxon>Pseudomonadota</taxon>
        <taxon>Gammaproteobacteria</taxon>
        <taxon>Pseudomonadales</taxon>
        <taxon>Pseudomonadaceae</taxon>
        <taxon>Pseudomonas</taxon>
    </lineage>
</organism>
<feature type="transmembrane region" description="Helical" evidence="1">
    <location>
        <begin position="73"/>
        <end position="93"/>
    </location>
</feature>
<sequence>MSAQRLFFISAALFNIAVGVGLIVAMPLVEKLLGLTPVTASDKVFIDLFAVLVITFGVAYWKLAEDFNQYRHFALWGAWAKLAVVVVVLRHFIAGHIGWPLLALSGGDLFYALVFLALLRNTRPTGAQGALQ</sequence>
<keyword evidence="1" id="KW-0812">Transmembrane</keyword>
<feature type="transmembrane region" description="Helical" evidence="1">
    <location>
        <begin position="7"/>
        <end position="29"/>
    </location>
</feature>
<feature type="transmembrane region" description="Helical" evidence="1">
    <location>
        <begin position="44"/>
        <end position="61"/>
    </location>
</feature>
<proteinExistence type="predicted"/>
<keyword evidence="1" id="KW-0472">Membrane</keyword>
<gene>
    <name evidence="2" type="ORF">PMYSY11_4026</name>
</gene>
<name>A0A653E8K6_9PSED</name>
<dbReference type="EMBL" id="LR215729">
    <property type="protein sequence ID" value="VEV99070.1"/>
    <property type="molecule type" value="Genomic_DNA"/>
</dbReference>
<dbReference type="RefSeq" id="WP_150549286.1">
    <property type="nucleotide sequence ID" value="NZ_LR215729.2"/>
</dbReference>
<reference evidence="2" key="1">
    <citation type="submission" date="2019-02" db="EMBL/GenBank/DDBJ databases">
        <authorList>
            <consortium name="Genoscope - CEA"/>
            <person name="William W."/>
        </authorList>
    </citation>
    <scope>NUCLEOTIDE SEQUENCE [LARGE SCALE GENOMIC DNA]</scope>
    <source>
        <strain evidence="2">YSy11</strain>
    </source>
</reference>
<feature type="transmembrane region" description="Helical" evidence="1">
    <location>
        <begin position="99"/>
        <end position="119"/>
    </location>
</feature>
<evidence type="ECO:0000313" key="2">
    <source>
        <dbReference type="EMBL" id="VEV99070.1"/>
    </source>
</evidence>
<protein>
    <submittedName>
        <fullName evidence="2">Uncharacterized protein</fullName>
    </submittedName>
</protein>